<evidence type="ECO:0000313" key="3">
    <source>
        <dbReference type="Proteomes" id="UP000536720"/>
    </source>
</evidence>
<comment type="caution">
    <text evidence="2">The sequence shown here is derived from an EMBL/GenBank/DDBJ whole genome shotgun (WGS) entry which is preliminary data.</text>
</comment>
<evidence type="ECO:0000256" key="1">
    <source>
        <dbReference type="SAM" id="SignalP"/>
    </source>
</evidence>
<dbReference type="AlphaFoldDB" id="A0A7Y6DHU2"/>
<dbReference type="Gene3D" id="2.60.40.10">
    <property type="entry name" value="Immunoglobulins"/>
    <property type="match status" value="1"/>
</dbReference>
<feature type="signal peptide" evidence="1">
    <location>
        <begin position="1"/>
        <end position="19"/>
    </location>
</feature>
<organism evidence="2 3">
    <name type="scientific">Pseudomonas corrugata</name>
    <dbReference type="NCBI Taxonomy" id="47879"/>
    <lineage>
        <taxon>Bacteria</taxon>
        <taxon>Pseudomonadati</taxon>
        <taxon>Pseudomonadota</taxon>
        <taxon>Gammaproteobacteria</taxon>
        <taxon>Pseudomonadales</taxon>
        <taxon>Pseudomonadaceae</taxon>
        <taxon>Pseudomonas</taxon>
    </lineage>
</organism>
<proteinExistence type="predicted"/>
<reference evidence="2 3" key="1">
    <citation type="journal article" date="2020" name="Front. Plant Sci.">
        <title>Isolation of Rhizosphere Bacteria That Improve Quality and Water Stress Tolerance in Greenhouse Ornamentals.</title>
        <authorList>
            <person name="Nordstedt N.P."/>
            <person name="Jones M.L."/>
        </authorList>
    </citation>
    <scope>NUCLEOTIDE SEQUENCE [LARGE SCALE GENOMIC DNA]</scope>
    <source>
        <strain evidence="2 3">C7D2</strain>
    </source>
</reference>
<feature type="chain" id="PRO_5030610940" evidence="1">
    <location>
        <begin position="20"/>
        <end position="247"/>
    </location>
</feature>
<dbReference type="InterPro" id="IPR013783">
    <property type="entry name" value="Ig-like_fold"/>
</dbReference>
<dbReference type="SUPFAM" id="SSF49354">
    <property type="entry name" value="PapD-like"/>
    <property type="match status" value="1"/>
</dbReference>
<keyword evidence="1" id="KW-0732">Signal</keyword>
<dbReference type="EMBL" id="JABFMR010000013">
    <property type="protein sequence ID" value="NUT87897.1"/>
    <property type="molecule type" value="Genomic_DNA"/>
</dbReference>
<dbReference type="InterPro" id="IPR008962">
    <property type="entry name" value="PapD-like_sf"/>
</dbReference>
<gene>
    <name evidence="2" type="ORF">HNO91_15785</name>
</gene>
<dbReference type="RefSeq" id="WP_175363055.1">
    <property type="nucleotide sequence ID" value="NZ_JABFMO010000002.1"/>
</dbReference>
<protein>
    <submittedName>
        <fullName evidence="2">Molecular chaperone</fullName>
    </submittedName>
</protein>
<evidence type="ECO:0000313" key="2">
    <source>
        <dbReference type="EMBL" id="NUT87897.1"/>
    </source>
</evidence>
<accession>A0A7Y6DHU2</accession>
<dbReference type="Proteomes" id="UP000536720">
    <property type="component" value="Unassembled WGS sequence"/>
</dbReference>
<name>A0A7Y6DHU2_9PSED</name>
<sequence length="247" mass="27709">MKQLWAWVGFSLFCGVAQAGPQIGVGVVYDYLDGNKTTYMKRVFNGGTSTAFVKVNILEIIYNEDGTYSEVPLQNQASAQAKDGLMASPARLIVPANGVQGTRLLFMGNRDKERYFRVRFVPVVPEAEDEFAVSAEEREAYKKERVAAGVKVLAGYGTVFFVRPKDTRFDTVIDNNANRYVLRNNGNSVVVVDEFKDCEAKKENECRPTTKHHVMTGRTFSFDKEAGREYRFTLIEGSKTQNVEIKG</sequence>